<feature type="region of interest" description="Disordered" evidence="1">
    <location>
        <begin position="51"/>
        <end position="74"/>
    </location>
</feature>
<dbReference type="Proteomes" id="UP000006727">
    <property type="component" value="Chromosome 14"/>
</dbReference>
<accession>A0A2K1JHQ0</accession>
<feature type="region of interest" description="Disordered" evidence="1">
    <location>
        <begin position="1"/>
        <end position="37"/>
    </location>
</feature>
<proteinExistence type="predicted"/>
<reference evidence="2 4" key="2">
    <citation type="journal article" date="2018" name="Plant J.">
        <title>The Physcomitrella patens chromosome-scale assembly reveals moss genome structure and evolution.</title>
        <authorList>
            <person name="Lang D."/>
            <person name="Ullrich K.K."/>
            <person name="Murat F."/>
            <person name="Fuchs J."/>
            <person name="Jenkins J."/>
            <person name="Haas F.B."/>
            <person name="Piednoel M."/>
            <person name="Gundlach H."/>
            <person name="Van Bel M."/>
            <person name="Meyberg R."/>
            <person name="Vives C."/>
            <person name="Morata J."/>
            <person name="Symeonidi A."/>
            <person name="Hiss M."/>
            <person name="Muchero W."/>
            <person name="Kamisugi Y."/>
            <person name="Saleh O."/>
            <person name="Blanc G."/>
            <person name="Decker E.L."/>
            <person name="van Gessel N."/>
            <person name="Grimwood J."/>
            <person name="Hayes R.D."/>
            <person name="Graham S.W."/>
            <person name="Gunter L.E."/>
            <person name="McDaniel S.F."/>
            <person name="Hoernstein S.N.W."/>
            <person name="Larsson A."/>
            <person name="Li F.W."/>
            <person name="Perroud P.F."/>
            <person name="Phillips J."/>
            <person name="Ranjan P."/>
            <person name="Rokshar D.S."/>
            <person name="Rothfels C.J."/>
            <person name="Schneider L."/>
            <person name="Shu S."/>
            <person name="Stevenson D.W."/>
            <person name="Thummler F."/>
            <person name="Tillich M."/>
            <person name="Villarreal Aguilar J.C."/>
            <person name="Widiez T."/>
            <person name="Wong G.K."/>
            <person name="Wymore A."/>
            <person name="Zhang Y."/>
            <person name="Zimmer A.D."/>
            <person name="Quatrano R.S."/>
            <person name="Mayer K.F.X."/>
            <person name="Goodstein D."/>
            <person name="Casacuberta J.M."/>
            <person name="Vandepoele K."/>
            <person name="Reski R."/>
            <person name="Cuming A.C."/>
            <person name="Tuskan G.A."/>
            <person name="Maumus F."/>
            <person name="Salse J."/>
            <person name="Schmutz J."/>
            <person name="Rensing S.A."/>
        </authorList>
    </citation>
    <scope>NUCLEOTIDE SEQUENCE [LARGE SCALE GENOMIC DNA]</scope>
    <source>
        <strain evidence="3 4">cv. Gransden 2004</strain>
    </source>
</reference>
<gene>
    <name evidence="2" type="ORF">PHYPA_018477</name>
</gene>
<name>A0A2K1JHQ0_PHYPA</name>
<dbReference type="EnsemblPlants" id="Pp3c14_13650V3.3">
    <property type="protein sequence ID" value="PAC:32960804.CDS.1"/>
    <property type="gene ID" value="Pp3c14_13650"/>
</dbReference>
<sequence>MREHEEQQQQEEEHHQHHQRRELLPACGGRESPPREPLVCKLPALRLPPATIYSPCSPLTTSLPPSEPSSLSTG</sequence>
<keyword evidence="4" id="KW-1185">Reference proteome</keyword>
<evidence type="ECO:0000313" key="4">
    <source>
        <dbReference type="Proteomes" id="UP000006727"/>
    </source>
</evidence>
<dbReference type="EnsemblPlants" id="Pp3c14_13650V3.1">
    <property type="protein sequence ID" value="PAC:32960802.CDS.1"/>
    <property type="gene ID" value="Pp3c14_13650"/>
</dbReference>
<dbReference type="Gramene" id="Pp3c14_13650V3.1">
    <property type="protein sequence ID" value="PAC:32960802.CDS.1"/>
    <property type="gene ID" value="Pp3c14_13650"/>
</dbReference>
<dbReference type="Gramene" id="Pp3c14_13650V3.3">
    <property type="protein sequence ID" value="PAC:32960804.CDS.1"/>
    <property type="gene ID" value="Pp3c14_13650"/>
</dbReference>
<dbReference type="EMBL" id="ABEU02000014">
    <property type="protein sequence ID" value="PNR41074.1"/>
    <property type="molecule type" value="Genomic_DNA"/>
</dbReference>
<reference evidence="2 4" key="1">
    <citation type="journal article" date="2008" name="Science">
        <title>The Physcomitrella genome reveals evolutionary insights into the conquest of land by plants.</title>
        <authorList>
            <person name="Rensing S."/>
            <person name="Lang D."/>
            <person name="Zimmer A."/>
            <person name="Terry A."/>
            <person name="Salamov A."/>
            <person name="Shapiro H."/>
            <person name="Nishiyama T."/>
            <person name="Perroud P.-F."/>
            <person name="Lindquist E."/>
            <person name="Kamisugi Y."/>
            <person name="Tanahashi T."/>
            <person name="Sakakibara K."/>
            <person name="Fujita T."/>
            <person name="Oishi K."/>
            <person name="Shin-I T."/>
            <person name="Kuroki Y."/>
            <person name="Toyoda A."/>
            <person name="Suzuki Y."/>
            <person name="Hashimoto A."/>
            <person name="Yamaguchi K."/>
            <person name="Sugano A."/>
            <person name="Kohara Y."/>
            <person name="Fujiyama A."/>
            <person name="Anterola A."/>
            <person name="Aoki S."/>
            <person name="Ashton N."/>
            <person name="Barbazuk W.B."/>
            <person name="Barker E."/>
            <person name="Bennetzen J."/>
            <person name="Bezanilla M."/>
            <person name="Blankenship R."/>
            <person name="Cho S.H."/>
            <person name="Dutcher S."/>
            <person name="Estelle M."/>
            <person name="Fawcett J.A."/>
            <person name="Gundlach H."/>
            <person name="Hanada K."/>
            <person name="Heyl A."/>
            <person name="Hicks K.A."/>
            <person name="Hugh J."/>
            <person name="Lohr M."/>
            <person name="Mayer K."/>
            <person name="Melkozernov A."/>
            <person name="Murata T."/>
            <person name="Nelson D."/>
            <person name="Pils B."/>
            <person name="Prigge M."/>
            <person name="Reiss B."/>
            <person name="Renner T."/>
            <person name="Rombauts S."/>
            <person name="Rushton P."/>
            <person name="Sanderfoot A."/>
            <person name="Schween G."/>
            <person name="Shiu S.-H."/>
            <person name="Stueber K."/>
            <person name="Theodoulou F.L."/>
            <person name="Tu H."/>
            <person name="Van de Peer Y."/>
            <person name="Verrier P.J."/>
            <person name="Waters E."/>
            <person name="Wood A."/>
            <person name="Yang L."/>
            <person name="Cove D."/>
            <person name="Cuming A."/>
            <person name="Hasebe M."/>
            <person name="Lucas S."/>
            <person name="Mishler D.B."/>
            <person name="Reski R."/>
            <person name="Grigoriev I."/>
            <person name="Quatrano R.S."/>
            <person name="Boore J.L."/>
        </authorList>
    </citation>
    <scope>NUCLEOTIDE SEQUENCE [LARGE SCALE GENOMIC DNA]</scope>
    <source>
        <strain evidence="3 4">cv. Gransden 2004</strain>
    </source>
</reference>
<dbReference type="AlphaFoldDB" id="A0A2K1JHQ0"/>
<dbReference type="EnsemblPlants" id="Pp3c14_13650V3.2">
    <property type="protein sequence ID" value="PAC:32960803.CDS.1"/>
    <property type="gene ID" value="Pp3c14_13650"/>
</dbReference>
<evidence type="ECO:0000313" key="2">
    <source>
        <dbReference type="EMBL" id="PNR41074.1"/>
    </source>
</evidence>
<evidence type="ECO:0000256" key="1">
    <source>
        <dbReference type="SAM" id="MobiDB-lite"/>
    </source>
</evidence>
<organism evidence="2">
    <name type="scientific">Physcomitrium patens</name>
    <name type="common">Spreading-leaved earth moss</name>
    <name type="synonym">Physcomitrella patens</name>
    <dbReference type="NCBI Taxonomy" id="3218"/>
    <lineage>
        <taxon>Eukaryota</taxon>
        <taxon>Viridiplantae</taxon>
        <taxon>Streptophyta</taxon>
        <taxon>Embryophyta</taxon>
        <taxon>Bryophyta</taxon>
        <taxon>Bryophytina</taxon>
        <taxon>Bryopsida</taxon>
        <taxon>Funariidae</taxon>
        <taxon>Funariales</taxon>
        <taxon>Funariaceae</taxon>
        <taxon>Physcomitrium</taxon>
    </lineage>
</organism>
<reference evidence="3" key="3">
    <citation type="submission" date="2020-12" db="UniProtKB">
        <authorList>
            <consortium name="EnsemblPlants"/>
        </authorList>
    </citation>
    <scope>IDENTIFICATION</scope>
</reference>
<dbReference type="Gramene" id="Pp3c14_13650V3.2">
    <property type="protein sequence ID" value="PAC:32960803.CDS.1"/>
    <property type="gene ID" value="Pp3c14_13650"/>
</dbReference>
<feature type="compositionally biased region" description="Low complexity" evidence="1">
    <location>
        <begin position="54"/>
        <end position="74"/>
    </location>
</feature>
<protein>
    <submittedName>
        <fullName evidence="2 3">Uncharacterized protein</fullName>
    </submittedName>
</protein>
<dbReference type="InParanoid" id="A0A2K1JHQ0"/>
<feature type="compositionally biased region" description="Basic and acidic residues" evidence="1">
    <location>
        <begin position="1"/>
        <end position="15"/>
    </location>
</feature>
<evidence type="ECO:0000313" key="3">
    <source>
        <dbReference type="EnsemblPlants" id="PAC:32960802.CDS.1"/>
    </source>
</evidence>